<feature type="compositionally biased region" description="Acidic residues" evidence="1">
    <location>
        <begin position="629"/>
        <end position="638"/>
    </location>
</feature>
<gene>
    <name evidence="3" type="primary">LOC108070680</name>
</gene>
<feature type="compositionally biased region" description="Basic and acidic residues" evidence="1">
    <location>
        <begin position="1850"/>
        <end position="1869"/>
    </location>
</feature>
<feature type="compositionally biased region" description="Polar residues" evidence="1">
    <location>
        <begin position="2304"/>
        <end position="2318"/>
    </location>
</feature>
<feature type="compositionally biased region" description="Polar residues" evidence="1">
    <location>
        <begin position="722"/>
        <end position="738"/>
    </location>
</feature>
<feature type="compositionally biased region" description="Basic and acidic residues" evidence="1">
    <location>
        <begin position="1989"/>
        <end position="2001"/>
    </location>
</feature>
<dbReference type="RefSeq" id="XP_017016742.1">
    <property type="nucleotide sequence ID" value="XM_017161253.3"/>
</dbReference>
<feature type="region of interest" description="Disordered" evidence="1">
    <location>
        <begin position="495"/>
        <end position="541"/>
    </location>
</feature>
<accession>A0A6P4HM08</accession>
<feature type="compositionally biased region" description="Low complexity" evidence="1">
    <location>
        <begin position="1618"/>
        <end position="1628"/>
    </location>
</feature>
<feature type="compositionally biased region" description="Polar residues" evidence="1">
    <location>
        <begin position="1440"/>
        <end position="1464"/>
    </location>
</feature>
<dbReference type="SUPFAM" id="SSF49879">
    <property type="entry name" value="SMAD/FHA domain"/>
    <property type="match status" value="1"/>
</dbReference>
<feature type="compositionally biased region" description="Acidic residues" evidence="1">
    <location>
        <begin position="1347"/>
        <end position="1356"/>
    </location>
</feature>
<evidence type="ECO:0000256" key="1">
    <source>
        <dbReference type="SAM" id="MobiDB-lite"/>
    </source>
</evidence>
<feature type="compositionally biased region" description="Low complexity" evidence="1">
    <location>
        <begin position="2409"/>
        <end position="2419"/>
    </location>
</feature>
<feature type="compositionally biased region" description="Basic and acidic residues" evidence="1">
    <location>
        <begin position="2780"/>
        <end position="2789"/>
    </location>
</feature>
<feature type="compositionally biased region" description="Basic and acidic residues" evidence="1">
    <location>
        <begin position="3376"/>
        <end position="3390"/>
    </location>
</feature>
<feature type="compositionally biased region" description="Low complexity" evidence="1">
    <location>
        <begin position="180"/>
        <end position="193"/>
    </location>
</feature>
<feature type="region of interest" description="Disordered" evidence="1">
    <location>
        <begin position="107"/>
        <end position="136"/>
    </location>
</feature>
<feature type="compositionally biased region" description="Basic and acidic residues" evidence="1">
    <location>
        <begin position="2015"/>
        <end position="2032"/>
    </location>
</feature>
<feature type="region of interest" description="Disordered" evidence="1">
    <location>
        <begin position="2093"/>
        <end position="3497"/>
    </location>
</feature>
<feature type="compositionally biased region" description="Basic and acidic residues" evidence="1">
    <location>
        <begin position="2912"/>
        <end position="2931"/>
    </location>
</feature>
<proteinExistence type="predicted"/>
<dbReference type="OrthoDB" id="8064978at2759"/>
<feature type="region of interest" description="Disordered" evidence="1">
    <location>
        <begin position="1955"/>
        <end position="2067"/>
    </location>
</feature>
<feature type="compositionally biased region" description="Polar residues" evidence="1">
    <location>
        <begin position="1161"/>
        <end position="1176"/>
    </location>
</feature>
<evidence type="ECO:0000313" key="2">
    <source>
        <dbReference type="Proteomes" id="UP001652661"/>
    </source>
</evidence>
<feature type="compositionally biased region" description="Polar residues" evidence="1">
    <location>
        <begin position="373"/>
        <end position="383"/>
    </location>
</feature>
<feature type="compositionally biased region" description="Basic and acidic residues" evidence="1">
    <location>
        <begin position="2521"/>
        <end position="2535"/>
    </location>
</feature>
<feature type="compositionally biased region" description="Basic and acidic residues" evidence="1">
    <location>
        <begin position="1881"/>
        <end position="1892"/>
    </location>
</feature>
<feature type="region of interest" description="Disordered" evidence="1">
    <location>
        <begin position="663"/>
        <end position="785"/>
    </location>
</feature>
<feature type="region of interest" description="Disordered" evidence="1">
    <location>
        <begin position="1161"/>
        <end position="1185"/>
    </location>
</feature>
<feature type="compositionally biased region" description="Basic and acidic residues" evidence="1">
    <location>
        <begin position="2379"/>
        <end position="2405"/>
    </location>
</feature>
<feature type="compositionally biased region" description="Basic and acidic residues" evidence="1">
    <location>
        <begin position="2972"/>
        <end position="2981"/>
    </location>
</feature>
<feature type="region of interest" description="Disordered" evidence="1">
    <location>
        <begin position="320"/>
        <end position="466"/>
    </location>
</feature>
<feature type="compositionally biased region" description="Basic and acidic residues" evidence="1">
    <location>
        <begin position="2801"/>
        <end position="2813"/>
    </location>
</feature>
<feature type="compositionally biased region" description="Basic and acidic residues" evidence="1">
    <location>
        <begin position="2477"/>
        <end position="2490"/>
    </location>
</feature>
<dbReference type="InterPro" id="IPR008984">
    <property type="entry name" value="SMAD_FHA_dom_sf"/>
</dbReference>
<reference evidence="3" key="1">
    <citation type="submission" date="2025-08" db="UniProtKB">
        <authorList>
            <consortium name="RefSeq"/>
        </authorList>
    </citation>
    <scope>IDENTIFICATION</scope>
    <source>
        <strain evidence="3">14028-0561.14</strain>
        <tissue evidence="3">Whole fly</tissue>
    </source>
</reference>
<feature type="region of interest" description="Disordered" evidence="1">
    <location>
        <begin position="1390"/>
        <end position="1481"/>
    </location>
</feature>
<feature type="region of interest" description="Disordered" evidence="1">
    <location>
        <begin position="1219"/>
        <end position="1364"/>
    </location>
</feature>
<feature type="compositionally biased region" description="Low complexity" evidence="1">
    <location>
        <begin position="2158"/>
        <end position="2171"/>
    </location>
</feature>
<feature type="compositionally biased region" description="Basic and acidic residues" evidence="1">
    <location>
        <begin position="3082"/>
        <end position="3100"/>
    </location>
</feature>
<feature type="region of interest" description="Disordered" evidence="1">
    <location>
        <begin position="606"/>
        <end position="638"/>
    </location>
</feature>
<dbReference type="Proteomes" id="UP001652661">
    <property type="component" value="Chromosome 3R"/>
</dbReference>
<feature type="compositionally biased region" description="Basic and acidic residues" evidence="1">
    <location>
        <begin position="1323"/>
        <end position="1346"/>
    </location>
</feature>
<feature type="compositionally biased region" description="Basic and acidic residues" evidence="1">
    <location>
        <begin position="3129"/>
        <end position="3154"/>
    </location>
</feature>
<feature type="compositionally biased region" description="Basic and acidic residues" evidence="1">
    <location>
        <begin position="2749"/>
        <end position="2758"/>
    </location>
</feature>
<feature type="compositionally biased region" description="Basic and acidic residues" evidence="1">
    <location>
        <begin position="2112"/>
        <end position="2129"/>
    </location>
</feature>
<evidence type="ECO:0000313" key="3">
    <source>
        <dbReference type="RefSeq" id="XP_017016742.1"/>
    </source>
</evidence>
<feature type="compositionally biased region" description="Polar residues" evidence="1">
    <location>
        <begin position="158"/>
        <end position="169"/>
    </location>
</feature>
<sequence length="3497" mass="380871">MSLNGARLRYVDDNGEEVLVPAKGRTFQIGSYISCDVILEPQAERLVCEITCDAFGRVTLINQSNKDIPIHLNDKIIHGQRSHPLLHGNRITILDRVYTWESHKMSGSEDVASTPERQQPVEQAPNSCPSLKSHRPQIDKRLTVHNFHYSINSDDEGNTSIESRGQNESQLDEQESLNFSTPPSTEETSSCETPKVDLVEATQNKENTATPPATHQKLLQLCARSDVVQTSFSPRETGVKVEKSFACVRSPTKSSKQTVAAFVTMSTPKSVYSTPKGGVLSELNDDSCSRDLMDFCTPSTSKKTKRQSSMYLIDLTTPSKLRPSLKPTPISVDSTDESSDGSPLVIDITKSATPPTPARSHLAKTPRRAANAVSATPTRTPQSLMKRALLTSTKKKQIAGNQRDKTPVATPNPPSIQRRLSHISPRMPFVSLPSPEHREARRSAVHSAPKNIQHRRQSFNLGTPRDNKLSEIRKSLAVAKRSLAVDMGLKLKAKARRTLNSPKSSSPKSSSSQPGSPAVRKTINMSHPKCSTPEKLDDSTKDELSRTFTIMNESGDPAEASSILGIISALVTGEMDDSAVSKILDSSPPPTEIRKDSFVGDELPSAVEEVKSPKLGDNGTLPIGKSCQEPDDLVDNENTENCSMQANERVDIIEDSICEEVDANIPKQVDDDGKLGEEESPAIKSSDSVAEGENKEPTTRVETPMIRRSLRRLSVDQKAGHCSSTRRGSVGASSSQSETKTEGSKRGTRRASCSALVEDNQESGTPRRKRRFSEQMSTPTRQSKRLMMNTPKATLPVDDSMDDMGVIVEEDDDEKTSLVEDENYGKELPCDEPDNVDYHGLRDLLKTPKNCSTPRFKGLREMLRTPKVPASPIFGNIEELLDNSITGSTPQHSKTSRSITVASVAVENEKVLEGVLKTPSARNIMVPNEPASAVLKSRRDSLATTTEYDLDTTNTTLHLDQIFDDVPRTSVANMENTESEIDITSLSTASGLDPLKESVSSEAPMSVCKLEARKKDPLTSTTYKAAMQADLELSTFTEEGEASSRPSSLGSNEMSGIQLLDQTSDSMFSEHLIVSGVESCNVTVDETGAIGQSTYKPVEINDVDNDSNVGLTEPLVLSDDDDEAEVAEDSRVTPKKSIAAPAEVSVAYKLEESVATKDITLNQSQGKPSVNETSARGESISRESSLMDEVSLIEVNESVAGDSISATKDEKSIVIELDSLSDMEAESTKKNDESAAVELTIVESETFPLDSTQEDEVEVSTRVDQNLAESGSEEAGTHPSDPLPSEELLERSKNTDVALTDEDKGNDVSAAVDSEALPLPPYEKLETNGDQKPTDSEEDLTGKTAEEDLLPSEELSEEKITRDDEKEVILFDSTADSSVVVEEEELLTNVDSELPISTEELEGDKLAEEDPSVPSEEQTENMITTEDAQETAETKDSDTTSDSFATHINLQAELSTNDDPSSIDSEPPITKGDLTGKTVQEDLSVIDTLPSEESETDKLPVDAQISNVTSDNIAVESLGQDAEMESISTVTEPEAGEVSVAEEPKSPTREASLVKADANDDTDEKPTAELEQNTLEVPFVNDVEIQKSAVEELPTGATATPETPKQDIKVVPHEEESSLANPSPSPANIEFDSTSDVQHTDPINPAQEDVNEAGVMEDMNPCDDEKTNGAEAKMFASEGSPKQIEANKTQVESVCEVKSDKEETTIAEYSINEASPEKSPLPDVHPPEEFHAADITAGDSPKRDVSVIAELAITEINKDDQKEDDVTDNTSLETPQNVPPTVVPSTDNIPDEESSLSTSSIIIESFTEQPKPASTEENKIYPSENVAIHGESVAEVNKLDTSSIAEEVEKDSVVEEQRKAKSLENHPEDVATSEEMSAQQDEFKPIEDKEFNEVEETSIDTSARKEQTSQLIPSAAAETSLTVKDDAVTEQPGEVATEQICLDQPITDILETSALLEPSSSPAVQDKSMAENPEINITEKPNSSIAVDGAHEASVTEKPFEDATVTSNNQAMAFGDHDSSRNSESSKDKLQIDESTSTDAESEGKSTDRTATEVQRSEEPQQDISLSATDIAVKSLAKTDHLSIEEEVKEAVINQSLTEDASMSEELTEGTSAHRSEGEQPQPDDRHINAESPNQKVMQTCAVKEVSDIIELSDDSSSESPPEASLSTEETVPTEDSNAKKVQLSDDSESPQEEHNQAPVSTTETPELPSEPIEETLPTADPKVEDVPEEGTPIAEDHNTVKEVSGIIELSDDSDSESSPVREDHKPAPADASLPIEETLPTEDSQKPKVEDVPEEGSPIAEDCNTSNGPNTNSSVSIIETIANEDLNNGKVEDVSDELQNGTPAAPVTKEEKTEKPQASEKLEAVEITSTTESVANVKQDEKPQHNKSKVEGSADEESSKVKDESSEDVSSTVEAVSELVQDIEASNKEASNSENIQADELATPIISSSDPEKSEQIGEPNPEPSVSLNHSTIKVMHQEDEPSVKEKLKPVKRATRKGSASVETPAEGAMENPSRRTRKPSAEVEEVKSNDVHEKPKRRAVRKASAEVAEPMTHNQATKEEELQVIPEEAHSSRPNEDNEPQKEVVSDQMPKKDALEKPSRRARKPSEEVKSVDITEKPKRRARKPSAEVPEPMIKNIEDETKEEEQAQEADFPPNQEVEGEEEGVQNKKEICVEPNEENKQEEEELKSAEETKKAKPIKSSTGKPKRRGRKASAEETETTPDKKPKIDYIPEVFEDDTTSTSIQIEQKTETQMPEKPKRRGRKASAEEDANNVVKVSTSKEDLKSIVEEDNDSKIISTVDEKPEDVRTEVRSRRRGRKPSKEEDTAASNSKSAKGNVEKPLAPASEDKPSDLTEPIGSQEQTEFVPAEVPESAKETDHIERPKRRGRKPSVDIEHTVPNVPDKPRRRGRTPAEPEKQTSGEAKEEEPDKKSRRNARKPSAETVDAVSHNIEVEQLKDIEEVAEPQPEIEPLLKEEEPKTRRGGRKPKLETLEVPAKSTAARLRGRKATEDEGPKSEVPVAAETNPEDEEHNIVPADNNDEVQIQPADVVVAASAEKKTKRRVRKASANIDGTKKTTTRRGRQDSTKDEDNGQETKIDLHQVPTESVPAVVVMSGKIGDGAVGSEDDFTPRRREGRNMPRKNYDETTDEDKQRSARRPRKPAASKLLAFKGAEEESTPQPKRQPVEEVETPANVVPIAEPTSSQRREGRNVPRKNYTEAPDDDKPTTSRNRRVRHLTAKALELIVDSSPRPNTPKGRKVKAAGKEELPANRLSLEAAPPPAESVAEEDPAPVIAKGRAARRKATDTDSSQQVEAPSSKRAARGQHEESEEQPEAKPVSKSSRATGRKAKIETDLDEAVPTKKARGGSRAKTPVKPPEDKSGTEPEEHTVPIKKGRGGTRAKTPVAEIPEDAATQPEDEPAKKPPARSRARGGAKAVAVPEPEQPVHDSDAEPSSSATTATRGGRAKKVHFEPTEAAAASAASVEGAPKRATRSRRV</sequence>
<feature type="compositionally biased region" description="Basic and acidic residues" evidence="1">
    <location>
        <begin position="2952"/>
        <end position="2961"/>
    </location>
</feature>
<feature type="compositionally biased region" description="Polar residues" evidence="1">
    <location>
        <begin position="3452"/>
        <end position="3461"/>
    </location>
</feature>
<feature type="compositionally biased region" description="Polar residues" evidence="1">
    <location>
        <begin position="2368"/>
        <end position="2377"/>
    </location>
</feature>
<dbReference type="GeneID" id="108070680"/>
<feature type="compositionally biased region" description="Basic and acidic residues" evidence="1">
    <location>
        <begin position="1604"/>
        <end position="1616"/>
    </location>
</feature>
<feature type="region of interest" description="Disordered" evidence="1">
    <location>
        <begin position="1756"/>
        <end position="1798"/>
    </location>
</feature>
<feature type="compositionally biased region" description="Polar residues" evidence="1">
    <location>
        <begin position="115"/>
        <end position="130"/>
    </location>
</feature>
<feature type="region of interest" description="Disordered" evidence="1">
    <location>
        <begin position="1847"/>
        <end position="1912"/>
    </location>
</feature>
<feature type="compositionally biased region" description="Basic and acidic residues" evidence="1">
    <location>
        <begin position="532"/>
        <end position="541"/>
    </location>
</feature>
<feature type="compositionally biased region" description="Basic and acidic residues" evidence="1">
    <location>
        <begin position="2349"/>
        <end position="2365"/>
    </location>
</feature>
<organism evidence="2 3">
    <name type="scientific">Drosophila kikkawai</name>
    <name type="common">Fruit fly</name>
    <dbReference type="NCBI Taxonomy" id="30033"/>
    <lineage>
        <taxon>Eukaryota</taxon>
        <taxon>Metazoa</taxon>
        <taxon>Ecdysozoa</taxon>
        <taxon>Arthropoda</taxon>
        <taxon>Hexapoda</taxon>
        <taxon>Insecta</taxon>
        <taxon>Pterygota</taxon>
        <taxon>Neoptera</taxon>
        <taxon>Endopterygota</taxon>
        <taxon>Diptera</taxon>
        <taxon>Brachycera</taxon>
        <taxon>Muscomorpha</taxon>
        <taxon>Ephydroidea</taxon>
        <taxon>Drosophilidae</taxon>
        <taxon>Drosophila</taxon>
        <taxon>Sophophora</taxon>
    </lineage>
</organism>
<feature type="compositionally biased region" description="Basic and acidic residues" evidence="1">
    <location>
        <begin position="2873"/>
        <end position="2882"/>
    </location>
</feature>
<feature type="compositionally biased region" description="Basic and acidic residues" evidence="1">
    <location>
        <begin position="2558"/>
        <end position="2619"/>
    </location>
</feature>
<feature type="compositionally biased region" description="Basic and acidic residues" evidence="1">
    <location>
        <begin position="668"/>
        <end position="677"/>
    </location>
</feature>
<keyword evidence="2" id="KW-1185">Reference proteome</keyword>
<feature type="compositionally biased region" description="Basic and acidic residues" evidence="1">
    <location>
        <begin position="2722"/>
        <end position="2731"/>
    </location>
</feature>
<name>A0A6P4HM08_DROKI</name>
<feature type="region of interest" description="Disordered" evidence="1">
    <location>
        <begin position="1510"/>
        <end position="1667"/>
    </location>
</feature>
<protein>
    <submittedName>
        <fullName evidence="3">Platelet binding protein GspB</fullName>
    </submittedName>
</protein>
<feature type="region of interest" description="Disordered" evidence="1">
    <location>
        <begin position="150"/>
        <end position="195"/>
    </location>
</feature>
<feature type="compositionally biased region" description="Low complexity" evidence="1">
    <location>
        <begin position="501"/>
        <end position="517"/>
    </location>
</feature>
<feature type="compositionally biased region" description="Basic and acidic residues" evidence="1">
    <location>
        <begin position="2042"/>
        <end position="2059"/>
    </location>
</feature>